<dbReference type="InterPro" id="IPR016174">
    <property type="entry name" value="Di-haem_cyt_TM"/>
</dbReference>
<dbReference type="Pfam" id="PF01292">
    <property type="entry name" value="Ni_hydr_CYTB"/>
    <property type="match status" value="1"/>
</dbReference>
<evidence type="ECO:0000256" key="3">
    <source>
        <dbReference type="ARBA" id="ARBA00022692"/>
    </source>
</evidence>
<dbReference type="RefSeq" id="WP_264506140.1">
    <property type="nucleotide sequence ID" value="NZ_JAPDFL010000001.1"/>
</dbReference>
<keyword evidence="2" id="KW-1003">Cell membrane</keyword>
<dbReference type="Gene3D" id="1.20.950.20">
    <property type="entry name" value="Transmembrane di-heme cytochromes, Chain C"/>
    <property type="match status" value="1"/>
</dbReference>
<evidence type="ECO:0000313" key="9">
    <source>
        <dbReference type="Proteomes" id="UP001208938"/>
    </source>
</evidence>
<proteinExistence type="predicted"/>
<dbReference type="EMBL" id="JAPDFL010000001">
    <property type="protein sequence ID" value="MCW1933198.1"/>
    <property type="molecule type" value="Genomic_DNA"/>
</dbReference>
<dbReference type="InterPro" id="IPR011577">
    <property type="entry name" value="Cyt_b561_bac/Ni-Hgenase"/>
</dbReference>
<gene>
    <name evidence="8" type="ORF">OKW52_13255</name>
</gene>
<dbReference type="SUPFAM" id="SSF81342">
    <property type="entry name" value="Transmembrane di-heme cytochromes"/>
    <property type="match status" value="1"/>
</dbReference>
<keyword evidence="9" id="KW-1185">Reference proteome</keyword>
<keyword evidence="5 6" id="KW-0472">Membrane</keyword>
<evidence type="ECO:0000256" key="2">
    <source>
        <dbReference type="ARBA" id="ARBA00022475"/>
    </source>
</evidence>
<accession>A0ABT3H091</accession>
<name>A0ABT3H091_9RHOB</name>
<reference evidence="8 9" key="1">
    <citation type="submission" date="2022-10" db="EMBL/GenBank/DDBJ databases">
        <title>Pararhodobacter sp. nov., isolated from marine algae.</title>
        <authorList>
            <person name="Choi B.J."/>
            <person name="Kim J.M."/>
            <person name="Lee J.K."/>
            <person name="Choi D.G."/>
            <person name="Jeon C.O."/>
        </authorList>
    </citation>
    <scope>NUCLEOTIDE SEQUENCE [LARGE SCALE GENOMIC DNA]</scope>
    <source>
        <strain evidence="8 9">ZQ420</strain>
    </source>
</reference>
<feature type="transmembrane region" description="Helical" evidence="6">
    <location>
        <begin position="139"/>
        <end position="160"/>
    </location>
</feature>
<feature type="transmembrane region" description="Helical" evidence="6">
    <location>
        <begin position="12"/>
        <end position="32"/>
    </location>
</feature>
<evidence type="ECO:0000256" key="4">
    <source>
        <dbReference type="ARBA" id="ARBA00022989"/>
    </source>
</evidence>
<sequence length="180" mass="19983">MTEAVTHRGWDPVVRALHGALALSFLANAALIDRHSLLHRWIGYGIVALVLARLAWGMIGPRHARFADFPPDLTAVAAQIRDLALGRRRQPVGHAPLRALMVCNLLAVMLLLGLTGWIVTLPEATLGHDPEWAEELHELLSGWAVISVLVHIVVVVFLSLRTRVTLIRAMKPRRKTFLDE</sequence>
<feature type="transmembrane region" description="Helical" evidence="6">
    <location>
        <begin position="97"/>
        <end position="119"/>
    </location>
</feature>
<dbReference type="InterPro" id="IPR051542">
    <property type="entry name" value="Hydrogenase_cytochrome"/>
</dbReference>
<evidence type="ECO:0000256" key="1">
    <source>
        <dbReference type="ARBA" id="ARBA00004651"/>
    </source>
</evidence>
<feature type="domain" description="Cytochrome b561 bacterial/Ni-hydrogenase" evidence="7">
    <location>
        <begin position="10"/>
        <end position="172"/>
    </location>
</feature>
<organism evidence="8 9">
    <name type="scientific">Pararhodobacter zhoushanensis</name>
    <dbReference type="NCBI Taxonomy" id="2479545"/>
    <lineage>
        <taxon>Bacteria</taxon>
        <taxon>Pseudomonadati</taxon>
        <taxon>Pseudomonadota</taxon>
        <taxon>Alphaproteobacteria</taxon>
        <taxon>Rhodobacterales</taxon>
        <taxon>Paracoccaceae</taxon>
        <taxon>Pararhodobacter</taxon>
    </lineage>
</organism>
<feature type="transmembrane region" description="Helical" evidence="6">
    <location>
        <begin position="38"/>
        <end position="56"/>
    </location>
</feature>
<dbReference type="Proteomes" id="UP001208938">
    <property type="component" value="Unassembled WGS sequence"/>
</dbReference>
<evidence type="ECO:0000256" key="5">
    <source>
        <dbReference type="ARBA" id="ARBA00023136"/>
    </source>
</evidence>
<evidence type="ECO:0000256" key="6">
    <source>
        <dbReference type="SAM" id="Phobius"/>
    </source>
</evidence>
<comment type="caution">
    <text evidence="8">The sequence shown here is derived from an EMBL/GenBank/DDBJ whole genome shotgun (WGS) entry which is preliminary data.</text>
</comment>
<comment type="subcellular location">
    <subcellularLocation>
        <location evidence="1">Cell membrane</location>
        <topology evidence="1">Multi-pass membrane protein</topology>
    </subcellularLocation>
</comment>
<keyword evidence="3 6" id="KW-0812">Transmembrane</keyword>
<keyword evidence="4 6" id="KW-1133">Transmembrane helix</keyword>
<dbReference type="PANTHER" id="PTHR30485:SF2">
    <property type="entry name" value="BLL0597 PROTEIN"/>
    <property type="match status" value="1"/>
</dbReference>
<protein>
    <submittedName>
        <fullName evidence="8">Cytochrome b/b6 domain-containing protein</fullName>
    </submittedName>
</protein>
<dbReference type="PANTHER" id="PTHR30485">
    <property type="entry name" value="NI/FE-HYDROGENASE 1 B-TYPE CYTOCHROME SUBUNIT"/>
    <property type="match status" value="1"/>
</dbReference>
<evidence type="ECO:0000313" key="8">
    <source>
        <dbReference type="EMBL" id="MCW1933198.1"/>
    </source>
</evidence>
<evidence type="ECO:0000259" key="7">
    <source>
        <dbReference type="Pfam" id="PF01292"/>
    </source>
</evidence>